<feature type="non-terminal residue" evidence="1">
    <location>
        <position position="60"/>
    </location>
</feature>
<evidence type="ECO:0000313" key="1">
    <source>
        <dbReference type="EMBL" id="OXE29395.1"/>
    </source>
</evidence>
<gene>
    <name evidence="1" type="ORF">CA163_28865</name>
</gene>
<dbReference type="Proteomes" id="UP000214596">
    <property type="component" value="Unassembled WGS sequence"/>
</dbReference>
<organism evidence="1 2">
    <name type="scientific">Vibrio parahaemolyticus</name>
    <dbReference type="NCBI Taxonomy" id="670"/>
    <lineage>
        <taxon>Bacteria</taxon>
        <taxon>Pseudomonadati</taxon>
        <taxon>Pseudomonadota</taxon>
        <taxon>Gammaproteobacteria</taxon>
        <taxon>Vibrionales</taxon>
        <taxon>Vibrionaceae</taxon>
        <taxon>Vibrio</taxon>
    </lineage>
</organism>
<name>A0A227J4N5_VIBPH</name>
<reference evidence="1 2" key="1">
    <citation type="journal article" date="2017" name="Appl. Environ. Microbiol.">
        <title>Parallel evolution of two clades of a major Atlantic endemic Vibrio parahaemolyticus pathogen lineage by independent acquisition of related pathogenicity islands.</title>
        <authorList>
            <person name="Xu F."/>
            <person name="Gonzalez-Escalona N."/>
            <person name="Drees K.P."/>
            <person name="Sebra R.P."/>
            <person name="Cooper V.S."/>
            <person name="Jones S.H."/>
            <person name="Whistler C.A."/>
        </authorList>
    </citation>
    <scope>NUCLEOTIDE SEQUENCE [LARGE SCALE GENOMIC DNA]</scope>
    <source>
        <strain evidence="1 2">MAVP-3</strain>
    </source>
</reference>
<accession>A0A227J4N5</accession>
<comment type="caution">
    <text evidence="1">The sequence shown here is derived from an EMBL/GenBank/DDBJ whole genome shotgun (WGS) entry which is preliminary data.</text>
</comment>
<proteinExistence type="predicted"/>
<sequence>MSLSTEAPLLKTPCLAPRKRRSNKVKMLSKSLLAVTLGAVINHSVMAQTPTEQTQALPTA</sequence>
<dbReference type="EMBL" id="NIXT01003306">
    <property type="protein sequence ID" value="OXE29395.1"/>
    <property type="molecule type" value="Genomic_DNA"/>
</dbReference>
<dbReference type="AlphaFoldDB" id="A0A227J4N5"/>
<evidence type="ECO:0000313" key="2">
    <source>
        <dbReference type="Proteomes" id="UP000214596"/>
    </source>
</evidence>
<protein>
    <submittedName>
        <fullName evidence="1">Uncharacterized protein</fullName>
    </submittedName>
</protein>